<dbReference type="AlphaFoldDB" id="A0AAN8USF6"/>
<dbReference type="EMBL" id="JBAMMX010000024">
    <property type="protein sequence ID" value="KAK6915862.1"/>
    <property type="molecule type" value="Genomic_DNA"/>
</dbReference>
<proteinExistence type="predicted"/>
<comment type="caution">
    <text evidence="1">The sequence shown here is derived from an EMBL/GenBank/DDBJ whole genome shotgun (WGS) entry which is preliminary data.</text>
</comment>
<evidence type="ECO:0000313" key="1">
    <source>
        <dbReference type="EMBL" id="KAK6915862.1"/>
    </source>
</evidence>
<protein>
    <submittedName>
        <fullName evidence="1">Uncharacterized protein</fullName>
    </submittedName>
</protein>
<gene>
    <name evidence="1" type="ORF">RJ641_018723</name>
</gene>
<dbReference type="Proteomes" id="UP001370490">
    <property type="component" value="Unassembled WGS sequence"/>
</dbReference>
<evidence type="ECO:0000313" key="2">
    <source>
        <dbReference type="Proteomes" id="UP001370490"/>
    </source>
</evidence>
<accession>A0AAN8USF6</accession>
<reference evidence="1 2" key="1">
    <citation type="submission" date="2023-12" db="EMBL/GenBank/DDBJ databases">
        <title>A high-quality genome assembly for Dillenia turbinata (Dilleniales).</title>
        <authorList>
            <person name="Chanderbali A."/>
        </authorList>
    </citation>
    <scope>NUCLEOTIDE SEQUENCE [LARGE SCALE GENOMIC DNA]</scope>
    <source>
        <strain evidence="1">LSX21</strain>
        <tissue evidence="1">Leaf</tissue>
    </source>
</reference>
<sequence>MNSFAKTVVAAQRAYYFASAKIEDLSGCPSKADAVEAKQCHFSCVNMKVAQVRRTQLKPSNATLVAISFNGFLSRPSATIACMCAAQYSHANLTRFPNAASMIHLSLVERGSE</sequence>
<keyword evidence="2" id="KW-1185">Reference proteome</keyword>
<organism evidence="1 2">
    <name type="scientific">Dillenia turbinata</name>
    <dbReference type="NCBI Taxonomy" id="194707"/>
    <lineage>
        <taxon>Eukaryota</taxon>
        <taxon>Viridiplantae</taxon>
        <taxon>Streptophyta</taxon>
        <taxon>Embryophyta</taxon>
        <taxon>Tracheophyta</taxon>
        <taxon>Spermatophyta</taxon>
        <taxon>Magnoliopsida</taxon>
        <taxon>eudicotyledons</taxon>
        <taxon>Gunneridae</taxon>
        <taxon>Pentapetalae</taxon>
        <taxon>Dilleniales</taxon>
        <taxon>Dilleniaceae</taxon>
        <taxon>Dillenia</taxon>
    </lineage>
</organism>
<name>A0AAN8USF6_9MAGN</name>